<gene>
    <name evidence="7" type="ORF">SAMN07250955_107184</name>
</gene>
<protein>
    <submittedName>
        <fullName evidence="7">Lactate dehydrogenase</fullName>
    </submittedName>
</protein>
<dbReference type="InterPro" id="IPR050223">
    <property type="entry name" value="D-isomer_2-hydroxyacid_DH"/>
</dbReference>
<proteinExistence type="inferred from homology"/>
<dbReference type="GO" id="GO:0030267">
    <property type="term" value="F:glyoxylate reductase (NADPH) activity"/>
    <property type="evidence" value="ECO:0007669"/>
    <property type="project" value="TreeGrafter"/>
</dbReference>
<dbReference type="OrthoDB" id="9793626at2"/>
<evidence type="ECO:0000259" key="6">
    <source>
        <dbReference type="Pfam" id="PF02826"/>
    </source>
</evidence>
<reference evidence="7 8" key="1">
    <citation type="submission" date="2017-06" db="EMBL/GenBank/DDBJ databases">
        <authorList>
            <person name="Kim H.J."/>
            <person name="Triplett B.A."/>
        </authorList>
    </citation>
    <scope>NUCLEOTIDE SEQUENCE [LARGE SCALE GENOMIC DNA]</scope>
    <source>
        <strain evidence="7 8">B29T1</strain>
    </source>
</reference>
<dbReference type="PANTHER" id="PTHR10996">
    <property type="entry name" value="2-HYDROXYACID DEHYDROGENASE-RELATED"/>
    <property type="match status" value="1"/>
</dbReference>
<keyword evidence="2 4" id="KW-0560">Oxidoreductase</keyword>
<evidence type="ECO:0000313" key="8">
    <source>
        <dbReference type="Proteomes" id="UP000197065"/>
    </source>
</evidence>
<evidence type="ECO:0000256" key="3">
    <source>
        <dbReference type="ARBA" id="ARBA00023027"/>
    </source>
</evidence>
<evidence type="ECO:0000256" key="1">
    <source>
        <dbReference type="ARBA" id="ARBA00022857"/>
    </source>
</evidence>
<dbReference type="SUPFAM" id="SSF51735">
    <property type="entry name" value="NAD(P)-binding Rossmann-fold domains"/>
    <property type="match status" value="1"/>
</dbReference>
<keyword evidence="8" id="KW-1185">Reference proteome</keyword>
<dbReference type="CDD" id="cd12156">
    <property type="entry name" value="HPPR"/>
    <property type="match status" value="1"/>
</dbReference>
<dbReference type="Gene3D" id="3.40.50.720">
    <property type="entry name" value="NAD(P)-binding Rossmann-like Domain"/>
    <property type="match status" value="2"/>
</dbReference>
<keyword evidence="1" id="KW-0521">NADP</keyword>
<dbReference type="PANTHER" id="PTHR10996:SF178">
    <property type="entry name" value="2-HYDROXYACID DEHYDROGENASE YGL185C-RELATED"/>
    <property type="match status" value="1"/>
</dbReference>
<evidence type="ECO:0000259" key="5">
    <source>
        <dbReference type="Pfam" id="PF00389"/>
    </source>
</evidence>
<accession>A0A212RDK4</accession>
<feature type="domain" description="D-isomer specific 2-hydroxyacid dehydrogenase catalytic" evidence="5">
    <location>
        <begin position="6"/>
        <end position="313"/>
    </location>
</feature>
<dbReference type="Proteomes" id="UP000197065">
    <property type="component" value="Unassembled WGS sequence"/>
</dbReference>
<organism evidence="7 8">
    <name type="scientific">Arboricoccus pini</name>
    <dbReference type="NCBI Taxonomy" id="1963835"/>
    <lineage>
        <taxon>Bacteria</taxon>
        <taxon>Pseudomonadati</taxon>
        <taxon>Pseudomonadota</taxon>
        <taxon>Alphaproteobacteria</taxon>
        <taxon>Geminicoccales</taxon>
        <taxon>Geminicoccaceae</taxon>
        <taxon>Arboricoccus</taxon>
    </lineage>
</organism>
<keyword evidence="3" id="KW-0520">NAD</keyword>
<evidence type="ECO:0000256" key="4">
    <source>
        <dbReference type="RuleBase" id="RU003719"/>
    </source>
</evidence>
<sequence>MSKPDVLVLKANRPKQMAMLAEAYRLHRYDEAADPAALLAEVGPSIRAAIGLGESKVDQALLEKLPKLEIVSLASVGYDSVDIEACRARGIKLTNTPDVLTNDVADLALVLLLSILRRVPQGDRYIREGRWAKEGSMPLAKSATGLTVGILGLGRIGKAIAKRLEAVGMKIGYHGRHQQKDVTYGYYKNLKDMAADRDVLIIASPGGPATRGIVSAEVIEALGPEGYIVNIGRGSVIDEAALLAALKEGKIAGAALDVFLNEPEIDEGFFALDNVVLQPHVGSATSETRDAMAQLVVDNLAAHFAGKPLLTPVE</sequence>
<dbReference type="Pfam" id="PF00389">
    <property type="entry name" value="2-Hacid_dh"/>
    <property type="match status" value="1"/>
</dbReference>
<dbReference type="GO" id="GO:0005829">
    <property type="term" value="C:cytosol"/>
    <property type="evidence" value="ECO:0007669"/>
    <property type="project" value="TreeGrafter"/>
</dbReference>
<dbReference type="Pfam" id="PF02826">
    <property type="entry name" value="2-Hacid_dh_C"/>
    <property type="match status" value="1"/>
</dbReference>
<dbReference type="InterPro" id="IPR006139">
    <property type="entry name" value="D-isomer_2_OHA_DH_cat_dom"/>
</dbReference>
<dbReference type="RefSeq" id="WP_088561745.1">
    <property type="nucleotide sequence ID" value="NZ_FYEH01000007.1"/>
</dbReference>
<dbReference type="InterPro" id="IPR036291">
    <property type="entry name" value="NAD(P)-bd_dom_sf"/>
</dbReference>
<dbReference type="EMBL" id="FYEH01000007">
    <property type="protein sequence ID" value="SNB70383.1"/>
    <property type="molecule type" value="Genomic_DNA"/>
</dbReference>
<comment type="similarity">
    <text evidence="4">Belongs to the D-isomer specific 2-hydroxyacid dehydrogenase family.</text>
</comment>
<dbReference type="InterPro" id="IPR006140">
    <property type="entry name" value="D-isomer_DH_NAD-bd"/>
</dbReference>
<dbReference type="AlphaFoldDB" id="A0A212RDK4"/>
<dbReference type="SUPFAM" id="SSF52283">
    <property type="entry name" value="Formate/glycerate dehydrogenase catalytic domain-like"/>
    <property type="match status" value="1"/>
</dbReference>
<dbReference type="GO" id="GO:0051287">
    <property type="term" value="F:NAD binding"/>
    <property type="evidence" value="ECO:0007669"/>
    <property type="project" value="InterPro"/>
</dbReference>
<evidence type="ECO:0000313" key="7">
    <source>
        <dbReference type="EMBL" id="SNB70383.1"/>
    </source>
</evidence>
<feature type="domain" description="D-isomer specific 2-hydroxyacid dehydrogenase NAD-binding" evidence="6">
    <location>
        <begin position="110"/>
        <end position="282"/>
    </location>
</feature>
<evidence type="ECO:0000256" key="2">
    <source>
        <dbReference type="ARBA" id="ARBA00023002"/>
    </source>
</evidence>
<dbReference type="FunFam" id="3.40.50.720:FF:000213">
    <property type="entry name" value="Putative 2-hydroxyacid dehydrogenase"/>
    <property type="match status" value="1"/>
</dbReference>
<dbReference type="GO" id="GO:0016618">
    <property type="term" value="F:hydroxypyruvate reductase [NAD(P)H] activity"/>
    <property type="evidence" value="ECO:0007669"/>
    <property type="project" value="TreeGrafter"/>
</dbReference>
<name>A0A212RDK4_9PROT</name>